<protein>
    <recommendedName>
        <fullName evidence="11">Probable glycerol kinase</fullName>
        <ecNumber evidence="3">2.7.1.30</ecNumber>
    </recommendedName>
    <alternativeName>
        <fullName evidence="9">ATP:glycerol 3-phosphotransferase</fullName>
    </alternativeName>
</protein>
<dbReference type="GO" id="GO:0046167">
    <property type="term" value="P:glycerol-3-phosphate biosynthetic process"/>
    <property type="evidence" value="ECO:0007669"/>
    <property type="project" value="TreeGrafter"/>
</dbReference>
<dbReference type="InterPro" id="IPR018485">
    <property type="entry name" value="FGGY_C"/>
</dbReference>
<dbReference type="Pfam" id="PF00370">
    <property type="entry name" value="FGGY_N"/>
    <property type="match status" value="1"/>
</dbReference>
<evidence type="ECO:0000313" key="14">
    <source>
        <dbReference type="Proteomes" id="UP000035680"/>
    </source>
</evidence>
<dbReference type="InterPro" id="IPR018484">
    <property type="entry name" value="FGGY_N"/>
</dbReference>
<dbReference type="STRING" id="75913.A0A0K0FLN4"/>
<dbReference type="GO" id="GO:0019563">
    <property type="term" value="P:glycerol catabolic process"/>
    <property type="evidence" value="ECO:0007669"/>
    <property type="project" value="UniProtKB-UniPathway"/>
</dbReference>
<dbReference type="GO" id="GO:0005524">
    <property type="term" value="F:ATP binding"/>
    <property type="evidence" value="ECO:0007669"/>
    <property type="project" value="UniProtKB-KW"/>
</dbReference>
<dbReference type="GO" id="GO:0004370">
    <property type="term" value="F:glycerol kinase activity"/>
    <property type="evidence" value="ECO:0007669"/>
    <property type="project" value="UniProtKB-EC"/>
</dbReference>
<dbReference type="FunFam" id="3.30.420.40:FF:000177">
    <property type="entry name" value="Glycerol kinase"/>
    <property type="match status" value="1"/>
</dbReference>
<evidence type="ECO:0000256" key="8">
    <source>
        <dbReference type="ARBA" id="ARBA00022840"/>
    </source>
</evidence>
<evidence type="ECO:0000256" key="7">
    <source>
        <dbReference type="ARBA" id="ARBA00022798"/>
    </source>
</evidence>
<dbReference type="GO" id="GO:0006641">
    <property type="term" value="P:triglyceride metabolic process"/>
    <property type="evidence" value="ECO:0007669"/>
    <property type="project" value="TreeGrafter"/>
</dbReference>
<dbReference type="InterPro" id="IPR000577">
    <property type="entry name" value="Carb_kinase_FGGY"/>
</dbReference>
<evidence type="ECO:0000259" key="12">
    <source>
        <dbReference type="Pfam" id="PF00370"/>
    </source>
</evidence>
<dbReference type="SUPFAM" id="SSF53067">
    <property type="entry name" value="Actin-like ATPase domain"/>
    <property type="match status" value="2"/>
</dbReference>
<dbReference type="CDD" id="cd07792">
    <property type="entry name" value="ASKHA_NBD_FGGY_GK1-3-like"/>
    <property type="match status" value="1"/>
</dbReference>
<dbReference type="NCBIfam" id="NF000756">
    <property type="entry name" value="PRK00047.1"/>
    <property type="match status" value="1"/>
</dbReference>
<feature type="domain" description="Carbohydrate kinase FGGY N-terminal" evidence="12">
    <location>
        <begin position="33"/>
        <end position="281"/>
    </location>
</feature>
<evidence type="ECO:0000256" key="10">
    <source>
        <dbReference type="ARBA" id="ARBA00052101"/>
    </source>
</evidence>
<evidence type="ECO:0000256" key="6">
    <source>
        <dbReference type="ARBA" id="ARBA00022777"/>
    </source>
</evidence>
<dbReference type="InterPro" id="IPR042018">
    <property type="entry name" value="GK1-3_metazoan-type"/>
</dbReference>
<dbReference type="PIRSF" id="PIRSF000538">
    <property type="entry name" value="GlpK"/>
    <property type="match status" value="1"/>
</dbReference>
<keyword evidence="5" id="KW-0547">Nucleotide-binding</keyword>
<organism evidence="14 15">
    <name type="scientific">Strongyloides venezuelensis</name>
    <name type="common">Threadworm</name>
    <dbReference type="NCBI Taxonomy" id="75913"/>
    <lineage>
        <taxon>Eukaryota</taxon>
        <taxon>Metazoa</taxon>
        <taxon>Ecdysozoa</taxon>
        <taxon>Nematoda</taxon>
        <taxon>Chromadorea</taxon>
        <taxon>Rhabditida</taxon>
        <taxon>Tylenchina</taxon>
        <taxon>Panagrolaimomorpha</taxon>
        <taxon>Strongyloidoidea</taxon>
        <taxon>Strongyloididae</taxon>
        <taxon>Strongyloides</taxon>
    </lineage>
</organism>
<dbReference type="Pfam" id="PF02782">
    <property type="entry name" value="FGGY_C"/>
    <property type="match status" value="1"/>
</dbReference>
<sequence length="529" mass="58940">MNLLKRVSSSNLIWISFSDCKRLFSSKSMPFLAAIDQGTSSSRFLIFNSTTGKLVVDHQIPVNQLTPQTGYVEMCPNEIYKTVVECIAKGCQKFIDSGYRISDIKAIGLANQRETTVVWDKNTSEPLFNAIVWLDTRTSTLASKFIDKTPNKDKDFFKSKTGLPIHPYFSALKLRWLIDNVDEVKRAYDNDTLLVGTVDSWLIWKLTGIHATDVTNASRTLLLDLGKRKWSDELTTFFDIKKSILPEIKSSAENFGYFKDGPLINFPLTGVVGDQQAAMIGHNCLNIGDCKSTYGTGTFLLCNIGYKPVVSNFGLITTVGYQFGPEAPIVYALEGSGSIGGNVIRFLRDNLNFINNIKECEELANSVHDTDGVFFVPCFSGLYTPYWDSTARGIICGLTQSSTKAHITRAALKGVAFQTEEMISAIENDFENLNVNKLRIDGGMTFNKTFVQMQADVLGKEIDCPSMCEISGFGAAITAGIGVNVIDAEEYKKFTHPSINNFKPLLEENCRILENKKWRDAVSRARNWM</sequence>
<accession>A0A0K0FLN4</accession>
<evidence type="ECO:0000256" key="9">
    <source>
        <dbReference type="ARBA" id="ARBA00043149"/>
    </source>
</evidence>
<evidence type="ECO:0000259" key="13">
    <source>
        <dbReference type="Pfam" id="PF02782"/>
    </source>
</evidence>
<keyword evidence="8" id="KW-0067">ATP-binding</keyword>
<dbReference type="NCBIfam" id="TIGR01311">
    <property type="entry name" value="glycerol_kin"/>
    <property type="match status" value="1"/>
</dbReference>
<dbReference type="InterPro" id="IPR018483">
    <property type="entry name" value="Carb_kinase_FGGY_CS"/>
</dbReference>
<comment type="similarity">
    <text evidence="2">Belongs to the FGGY kinase family.</text>
</comment>
<keyword evidence="4" id="KW-0808">Transferase</keyword>
<keyword evidence="7" id="KW-0319">Glycerol metabolism</keyword>
<dbReference type="InterPro" id="IPR043129">
    <property type="entry name" value="ATPase_NBD"/>
</dbReference>
<dbReference type="PROSITE" id="PS00933">
    <property type="entry name" value="FGGY_KINASES_1"/>
    <property type="match status" value="1"/>
</dbReference>
<dbReference type="Proteomes" id="UP000035680">
    <property type="component" value="Unassembled WGS sequence"/>
</dbReference>
<evidence type="ECO:0000256" key="3">
    <source>
        <dbReference type="ARBA" id="ARBA00012099"/>
    </source>
</evidence>
<evidence type="ECO:0000256" key="11">
    <source>
        <dbReference type="ARBA" id="ARBA00071571"/>
    </source>
</evidence>
<reference evidence="14" key="1">
    <citation type="submission" date="2014-07" db="EMBL/GenBank/DDBJ databases">
        <authorList>
            <person name="Martin A.A"/>
            <person name="De Silva N."/>
        </authorList>
    </citation>
    <scope>NUCLEOTIDE SEQUENCE</scope>
</reference>
<comment type="pathway">
    <text evidence="1">Polyol metabolism; glycerol degradation via glycerol kinase pathway; sn-glycerol 3-phosphate from glycerol: step 1/1.</text>
</comment>
<dbReference type="AlphaFoldDB" id="A0A0K0FLN4"/>
<evidence type="ECO:0000313" key="15">
    <source>
        <dbReference type="WBParaSite" id="SVE_0995000.1"/>
    </source>
</evidence>
<dbReference type="PANTHER" id="PTHR10196">
    <property type="entry name" value="SUGAR KINASE"/>
    <property type="match status" value="1"/>
</dbReference>
<name>A0A0K0FLN4_STRVS</name>
<dbReference type="GO" id="GO:0005739">
    <property type="term" value="C:mitochondrion"/>
    <property type="evidence" value="ECO:0007669"/>
    <property type="project" value="TreeGrafter"/>
</dbReference>
<keyword evidence="14" id="KW-1185">Reference proteome</keyword>
<comment type="catalytic activity">
    <reaction evidence="10">
        <text>glycerol + ATP = sn-glycerol 3-phosphate + ADP + H(+)</text>
        <dbReference type="Rhea" id="RHEA:21644"/>
        <dbReference type="ChEBI" id="CHEBI:15378"/>
        <dbReference type="ChEBI" id="CHEBI:17754"/>
        <dbReference type="ChEBI" id="CHEBI:30616"/>
        <dbReference type="ChEBI" id="CHEBI:57597"/>
        <dbReference type="ChEBI" id="CHEBI:456216"/>
        <dbReference type="EC" id="2.7.1.30"/>
    </reaction>
</comment>
<dbReference type="PANTHER" id="PTHR10196:SF69">
    <property type="entry name" value="GLYCEROL KINASE"/>
    <property type="match status" value="1"/>
</dbReference>
<dbReference type="InterPro" id="IPR005999">
    <property type="entry name" value="Glycerol_kin"/>
</dbReference>
<evidence type="ECO:0000256" key="5">
    <source>
        <dbReference type="ARBA" id="ARBA00022741"/>
    </source>
</evidence>
<feature type="domain" description="Carbohydrate kinase FGGY C-terminal" evidence="13">
    <location>
        <begin position="292"/>
        <end position="481"/>
    </location>
</feature>
<dbReference type="WBParaSite" id="SVE_0995000.1">
    <property type="protein sequence ID" value="SVE_0995000.1"/>
    <property type="gene ID" value="SVE_0995000"/>
</dbReference>
<evidence type="ECO:0000256" key="4">
    <source>
        <dbReference type="ARBA" id="ARBA00022679"/>
    </source>
</evidence>
<reference evidence="15" key="2">
    <citation type="submission" date="2015-08" db="UniProtKB">
        <authorList>
            <consortium name="WormBaseParasite"/>
        </authorList>
    </citation>
    <scope>IDENTIFICATION</scope>
</reference>
<dbReference type="FunFam" id="3.30.420.40:FF:000108">
    <property type="entry name" value="Glycerol kinase, glycosomal"/>
    <property type="match status" value="1"/>
</dbReference>
<dbReference type="UniPathway" id="UPA00618">
    <property type="reaction ID" value="UER00672"/>
</dbReference>
<dbReference type="EC" id="2.7.1.30" evidence="3"/>
<keyword evidence="6" id="KW-0418">Kinase</keyword>
<evidence type="ECO:0000256" key="1">
    <source>
        <dbReference type="ARBA" id="ARBA00005190"/>
    </source>
</evidence>
<dbReference type="Gene3D" id="3.30.420.40">
    <property type="match status" value="2"/>
</dbReference>
<evidence type="ECO:0000256" key="2">
    <source>
        <dbReference type="ARBA" id="ARBA00009156"/>
    </source>
</evidence>
<proteinExistence type="inferred from homology"/>